<evidence type="ECO:0000313" key="3">
    <source>
        <dbReference type="EMBL" id="OAP44938.1"/>
    </source>
</evidence>
<dbReference type="Proteomes" id="UP000078507">
    <property type="component" value="Unassembled WGS sequence"/>
</dbReference>
<keyword evidence="2" id="KW-1133">Transmembrane helix</keyword>
<proteinExistence type="predicted"/>
<keyword evidence="2" id="KW-0472">Membrane</keyword>
<evidence type="ECO:0000313" key="4">
    <source>
        <dbReference type="Proteomes" id="UP000078507"/>
    </source>
</evidence>
<dbReference type="EMBL" id="LNQB01000073">
    <property type="protein sequence ID" value="OAP44938.1"/>
    <property type="molecule type" value="Genomic_DNA"/>
</dbReference>
<accession>A0A178YBU0</accession>
<feature type="transmembrane region" description="Helical" evidence="2">
    <location>
        <begin position="37"/>
        <end position="57"/>
    </location>
</feature>
<evidence type="ECO:0000256" key="2">
    <source>
        <dbReference type="SAM" id="Phobius"/>
    </source>
</evidence>
<dbReference type="AlphaFoldDB" id="A0A178YBU0"/>
<organism evidence="3 4">
    <name type="scientific">Sinorhizobium saheli</name>
    <dbReference type="NCBI Taxonomy" id="36856"/>
    <lineage>
        <taxon>Bacteria</taxon>
        <taxon>Pseudomonadati</taxon>
        <taxon>Pseudomonadota</taxon>
        <taxon>Alphaproteobacteria</taxon>
        <taxon>Hyphomicrobiales</taxon>
        <taxon>Rhizobiaceae</taxon>
        <taxon>Sinorhizobium/Ensifer group</taxon>
        <taxon>Sinorhizobium</taxon>
    </lineage>
</organism>
<evidence type="ECO:0000256" key="1">
    <source>
        <dbReference type="SAM" id="MobiDB-lite"/>
    </source>
</evidence>
<feature type="region of interest" description="Disordered" evidence="1">
    <location>
        <begin position="1"/>
        <end position="36"/>
    </location>
</feature>
<keyword evidence="4" id="KW-1185">Reference proteome</keyword>
<gene>
    <name evidence="3" type="ORF">ATB98_19045</name>
</gene>
<dbReference type="STRING" id="36856.ATB98_19045"/>
<reference evidence="3 4" key="1">
    <citation type="submission" date="2015-11" db="EMBL/GenBank/DDBJ databases">
        <title>Ensifer anhuiense sp. nov., an effective nitrogen fixation bacterium with Glycine soja.</title>
        <authorList>
            <person name="Yan H."/>
            <person name="Chen W."/>
        </authorList>
    </citation>
    <scope>NUCLEOTIDE SEQUENCE [LARGE SCALE GENOMIC DNA]</scope>
    <source>
        <strain evidence="3 4">LMG 7837</strain>
    </source>
</reference>
<feature type="region of interest" description="Disordered" evidence="1">
    <location>
        <begin position="60"/>
        <end position="111"/>
    </location>
</feature>
<feature type="compositionally biased region" description="Low complexity" evidence="1">
    <location>
        <begin position="71"/>
        <end position="95"/>
    </location>
</feature>
<keyword evidence="2" id="KW-0812">Transmembrane</keyword>
<protein>
    <submittedName>
        <fullName evidence="3">Uncharacterized protein</fullName>
    </submittedName>
</protein>
<sequence>MNQQEQIKEQPPLDPVTGQPTPREPEAPAPRTSRSGWPLLIILVAAVVLALIAWLPAELTGDGENEPAPAPSTATTPADEPAPTDQATPPAGGATPPAPTAPAQPQSQPAQ</sequence>
<name>A0A178YBU0_SINSA</name>
<comment type="caution">
    <text evidence="3">The sequence shown here is derived from an EMBL/GenBank/DDBJ whole genome shotgun (WGS) entry which is preliminary data.</text>
</comment>
<dbReference type="RefSeq" id="WP_066875238.1">
    <property type="nucleotide sequence ID" value="NZ_LNQB01000073.1"/>
</dbReference>